<feature type="compositionally biased region" description="Basic and acidic residues" evidence="1">
    <location>
        <begin position="22"/>
        <end position="49"/>
    </location>
</feature>
<protein>
    <submittedName>
        <fullName evidence="2">Uncharacterized protein</fullName>
    </submittedName>
</protein>
<gene>
    <name evidence="2" type="ORF">FQA47_021222</name>
</gene>
<evidence type="ECO:0000256" key="1">
    <source>
        <dbReference type="SAM" id="MobiDB-lite"/>
    </source>
</evidence>
<evidence type="ECO:0000313" key="3">
    <source>
        <dbReference type="Proteomes" id="UP000646548"/>
    </source>
</evidence>
<accession>A0A834BPP0</accession>
<organism evidence="2 3">
    <name type="scientific">Oryzias melastigma</name>
    <name type="common">Marine medaka</name>
    <dbReference type="NCBI Taxonomy" id="30732"/>
    <lineage>
        <taxon>Eukaryota</taxon>
        <taxon>Metazoa</taxon>
        <taxon>Chordata</taxon>
        <taxon>Craniata</taxon>
        <taxon>Vertebrata</taxon>
        <taxon>Euteleostomi</taxon>
        <taxon>Actinopterygii</taxon>
        <taxon>Neopterygii</taxon>
        <taxon>Teleostei</taxon>
        <taxon>Neoteleostei</taxon>
        <taxon>Acanthomorphata</taxon>
        <taxon>Ovalentaria</taxon>
        <taxon>Atherinomorphae</taxon>
        <taxon>Beloniformes</taxon>
        <taxon>Adrianichthyidae</taxon>
        <taxon>Oryziinae</taxon>
        <taxon>Oryzias</taxon>
    </lineage>
</organism>
<sequence length="79" mass="9046">MDPYISSAIDLRGRGKCCSKGRRVEEGGREGGRGEEGQRDCSIAGDRRQQPSRAAQVRRERKKIRKEKKEEEQKEEALE</sequence>
<dbReference type="Proteomes" id="UP000646548">
    <property type="component" value="Unassembled WGS sequence"/>
</dbReference>
<evidence type="ECO:0000313" key="2">
    <source>
        <dbReference type="EMBL" id="KAF6717283.1"/>
    </source>
</evidence>
<name>A0A834BPP0_ORYME</name>
<reference evidence="2" key="1">
    <citation type="journal article" name="BMC Genomics">
        <title>Long-read sequencing and de novo genome assembly of marine medaka (Oryzias melastigma).</title>
        <authorList>
            <person name="Liang P."/>
            <person name="Saqib H.S.A."/>
            <person name="Ni X."/>
            <person name="Shen Y."/>
        </authorList>
    </citation>
    <scope>NUCLEOTIDE SEQUENCE</scope>
    <source>
        <strain evidence="2">Bigg-433</strain>
    </source>
</reference>
<proteinExistence type="predicted"/>
<feature type="region of interest" description="Disordered" evidence="1">
    <location>
        <begin position="18"/>
        <end position="79"/>
    </location>
</feature>
<dbReference type="AlphaFoldDB" id="A0A834BPP0"/>
<comment type="caution">
    <text evidence="2">The sequence shown here is derived from an EMBL/GenBank/DDBJ whole genome shotgun (WGS) entry which is preliminary data.</text>
</comment>
<feature type="compositionally biased region" description="Basic and acidic residues" evidence="1">
    <location>
        <begin position="67"/>
        <end position="79"/>
    </location>
</feature>
<dbReference type="EMBL" id="WKFB01000858">
    <property type="protein sequence ID" value="KAF6717283.1"/>
    <property type="molecule type" value="Genomic_DNA"/>
</dbReference>